<protein>
    <recommendedName>
        <fullName evidence="7 20">UDP-N-acetylenolpyruvoylglucosamine reductase</fullName>
        <ecNumber evidence="6 20">1.3.1.98</ecNumber>
    </recommendedName>
    <alternativeName>
        <fullName evidence="18 20">UDP-N-acetylmuramate dehydrogenase</fullName>
    </alternativeName>
</protein>
<dbReference type="AlphaFoldDB" id="A0A455UH59"/>
<dbReference type="GO" id="GO:0008360">
    <property type="term" value="P:regulation of cell shape"/>
    <property type="evidence" value="ECO:0007669"/>
    <property type="project" value="UniProtKB-KW"/>
</dbReference>
<dbReference type="InterPro" id="IPR011601">
    <property type="entry name" value="MurB_C"/>
</dbReference>
<keyword evidence="11 20" id="KW-0274">FAD</keyword>
<sequence>MNGGSQRKGIGSNVVSVESVDTTGNIFHRFASECNFSYRNSIYQANNEVITSVTLKFSPGKLSNIRQDMLAILADRSRKFPRKLPSCGSVFKSNPEMYAEIGSPGLIIEKLGFKGRRQGGAQVSLQHANFIVNTGGATASNILKLIAEISLEVKNSTGHYMEPEAFYVTPHGEKLPIDYLNNSK</sequence>
<evidence type="ECO:0000313" key="23">
    <source>
        <dbReference type="Proteomes" id="UP000320231"/>
    </source>
</evidence>
<name>A0A455UH59_9GAMM</name>
<evidence type="ECO:0000256" key="17">
    <source>
        <dbReference type="ARBA" id="ARBA00023316"/>
    </source>
</evidence>
<keyword evidence="9 20" id="KW-0132">Cell division</keyword>
<proteinExistence type="inferred from homology"/>
<dbReference type="InterPro" id="IPR036635">
    <property type="entry name" value="MurB_C_sf"/>
</dbReference>
<reference evidence="22 23" key="1">
    <citation type="journal article" date="2019" name="Microbiol. Resour. Announc.">
        <title>Complete Genome Sequence of Halomonas sulfidaeris Strain Esulfide1 Isolated from a Metal Sulfide Rock at a Depth of 2,200 Meters, Obtained Using Nanopore Sequencing.</title>
        <authorList>
            <person name="Saito M."/>
            <person name="Nishigata A."/>
            <person name="Galipon J."/>
            <person name="Arakawa K."/>
        </authorList>
    </citation>
    <scope>NUCLEOTIDE SEQUENCE [LARGE SCALE GENOMIC DNA]</scope>
    <source>
        <strain evidence="22 23">ATCC BAA-803</strain>
    </source>
</reference>
<dbReference type="InterPro" id="IPR036318">
    <property type="entry name" value="FAD-bd_PCMH-like_sf"/>
</dbReference>
<evidence type="ECO:0000256" key="1">
    <source>
        <dbReference type="ARBA" id="ARBA00001974"/>
    </source>
</evidence>
<evidence type="ECO:0000256" key="15">
    <source>
        <dbReference type="ARBA" id="ARBA00023002"/>
    </source>
</evidence>
<keyword evidence="14 20" id="KW-0573">Peptidoglycan synthesis</keyword>
<evidence type="ECO:0000256" key="16">
    <source>
        <dbReference type="ARBA" id="ARBA00023306"/>
    </source>
</evidence>
<dbReference type="HAMAP" id="MF_00037">
    <property type="entry name" value="MurB"/>
    <property type="match status" value="1"/>
</dbReference>
<dbReference type="PANTHER" id="PTHR21071:SF4">
    <property type="entry name" value="UDP-N-ACETYLENOLPYRUVOYLGLUCOSAMINE REDUCTASE"/>
    <property type="match status" value="1"/>
</dbReference>
<evidence type="ECO:0000256" key="19">
    <source>
        <dbReference type="ARBA" id="ARBA00048914"/>
    </source>
</evidence>
<dbReference type="UniPathway" id="UPA00219"/>
<comment type="similarity">
    <text evidence="5 20">Belongs to the MurB family.</text>
</comment>
<feature type="active site" description="Proton donor" evidence="20">
    <location>
        <position position="89"/>
    </location>
</feature>
<dbReference type="Pfam" id="PF02873">
    <property type="entry name" value="MurB_C"/>
    <property type="match status" value="1"/>
</dbReference>
<feature type="active site" evidence="20">
    <location>
        <position position="39"/>
    </location>
</feature>
<keyword evidence="16 20" id="KW-0131">Cell cycle</keyword>
<accession>A0A455UH59</accession>
<dbReference type="Gene3D" id="3.30.465.10">
    <property type="match status" value="1"/>
</dbReference>
<dbReference type="GO" id="GO:0009252">
    <property type="term" value="P:peptidoglycan biosynthetic process"/>
    <property type="evidence" value="ECO:0007669"/>
    <property type="project" value="UniProtKB-UniRule"/>
</dbReference>
<dbReference type="EMBL" id="AP019514">
    <property type="protein sequence ID" value="BBI65047.1"/>
    <property type="molecule type" value="Genomic_DNA"/>
</dbReference>
<organism evidence="22 23">
    <name type="scientific">Vreelandella sulfidaeris</name>
    <dbReference type="NCBI Taxonomy" id="115553"/>
    <lineage>
        <taxon>Bacteria</taxon>
        <taxon>Pseudomonadati</taxon>
        <taxon>Pseudomonadota</taxon>
        <taxon>Gammaproteobacteria</taxon>
        <taxon>Oceanospirillales</taxon>
        <taxon>Halomonadaceae</taxon>
        <taxon>Vreelandella</taxon>
    </lineage>
</organism>
<dbReference type="InterPro" id="IPR003170">
    <property type="entry name" value="MurB"/>
</dbReference>
<comment type="subcellular location">
    <subcellularLocation>
        <location evidence="3 20">Cytoplasm</location>
    </subcellularLocation>
</comment>
<comment type="pathway">
    <text evidence="4 20">Cell wall biogenesis; peptidoglycan biosynthesis.</text>
</comment>
<evidence type="ECO:0000256" key="11">
    <source>
        <dbReference type="ARBA" id="ARBA00022827"/>
    </source>
</evidence>
<dbReference type="GO" id="GO:0051301">
    <property type="term" value="P:cell division"/>
    <property type="evidence" value="ECO:0007669"/>
    <property type="project" value="UniProtKB-KW"/>
</dbReference>
<evidence type="ECO:0000256" key="3">
    <source>
        <dbReference type="ARBA" id="ARBA00004496"/>
    </source>
</evidence>
<dbReference type="Proteomes" id="UP000320231">
    <property type="component" value="Chromosome"/>
</dbReference>
<evidence type="ECO:0000256" key="2">
    <source>
        <dbReference type="ARBA" id="ARBA00003921"/>
    </source>
</evidence>
<comment type="catalytic activity">
    <reaction evidence="19 20">
        <text>UDP-N-acetyl-alpha-D-muramate + NADP(+) = UDP-N-acetyl-3-O-(1-carboxyvinyl)-alpha-D-glucosamine + NADPH + H(+)</text>
        <dbReference type="Rhea" id="RHEA:12248"/>
        <dbReference type="ChEBI" id="CHEBI:15378"/>
        <dbReference type="ChEBI" id="CHEBI:57783"/>
        <dbReference type="ChEBI" id="CHEBI:58349"/>
        <dbReference type="ChEBI" id="CHEBI:68483"/>
        <dbReference type="ChEBI" id="CHEBI:70757"/>
        <dbReference type="EC" id="1.3.1.98"/>
    </reaction>
</comment>
<dbReference type="EC" id="1.3.1.98" evidence="6 20"/>
<evidence type="ECO:0000256" key="10">
    <source>
        <dbReference type="ARBA" id="ARBA00022630"/>
    </source>
</evidence>
<evidence type="ECO:0000256" key="8">
    <source>
        <dbReference type="ARBA" id="ARBA00022490"/>
    </source>
</evidence>
<keyword evidence="12 20" id="KW-0521">NADP</keyword>
<dbReference type="SUPFAM" id="SSF56176">
    <property type="entry name" value="FAD-binding/transporter-associated domain-like"/>
    <property type="match status" value="1"/>
</dbReference>
<dbReference type="PANTHER" id="PTHR21071">
    <property type="entry name" value="UDP-N-ACETYLENOLPYRUVOYLGLUCOSAMINE REDUCTASE"/>
    <property type="match status" value="1"/>
</dbReference>
<dbReference type="GO" id="GO:0050660">
    <property type="term" value="F:flavin adenine dinucleotide binding"/>
    <property type="evidence" value="ECO:0007669"/>
    <property type="project" value="InterPro"/>
</dbReference>
<evidence type="ECO:0000256" key="13">
    <source>
        <dbReference type="ARBA" id="ARBA00022960"/>
    </source>
</evidence>
<dbReference type="KEGG" id="hsr:HSBAA_63530"/>
<dbReference type="SUPFAM" id="SSF56194">
    <property type="entry name" value="Uridine diphospho-N-Acetylenolpyruvylglucosamine reductase, MurB, C-terminal domain"/>
    <property type="match status" value="1"/>
</dbReference>
<keyword evidence="17 20" id="KW-0961">Cell wall biogenesis/degradation</keyword>
<evidence type="ECO:0000256" key="14">
    <source>
        <dbReference type="ARBA" id="ARBA00022984"/>
    </source>
</evidence>
<keyword evidence="15 20" id="KW-0560">Oxidoreductase</keyword>
<evidence type="ECO:0000256" key="9">
    <source>
        <dbReference type="ARBA" id="ARBA00022618"/>
    </source>
</evidence>
<evidence type="ECO:0000256" key="6">
    <source>
        <dbReference type="ARBA" id="ARBA00012518"/>
    </source>
</evidence>
<comment type="function">
    <text evidence="2 20">Cell wall formation.</text>
</comment>
<evidence type="ECO:0000256" key="18">
    <source>
        <dbReference type="ARBA" id="ARBA00031026"/>
    </source>
</evidence>
<evidence type="ECO:0000256" key="12">
    <source>
        <dbReference type="ARBA" id="ARBA00022857"/>
    </source>
</evidence>
<keyword evidence="10 20" id="KW-0285">Flavoprotein</keyword>
<dbReference type="InterPro" id="IPR016169">
    <property type="entry name" value="FAD-bd_PCMH_sub2"/>
</dbReference>
<dbReference type="GO" id="GO:0008762">
    <property type="term" value="F:UDP-N-acetylmuramate dehydrogenase activity"/>
    <property type="evidence" value="ECO:0007669"/>
    <property type="project" value="UniProtKB-UniRule"/>
</dbReference>
<dbReference type="Gene3D" id="3.90.78.10">
    <property type="entry name" value="UDP-N-acetylenolpyruvoylglucosamine reductase, C-terminal domain"/>
    <property type="match status" value="1"/>
</dbReference>
<evidence type="ECO:0000259" key="21">
    <source>
        <dbReference type="Pfam" id="PF02873"/>
    </source>
</evidence>
<evidence type="ECO:0000256" key="7">
    <source>
        <dbReference type="ARBA" id="ARBA00015188"/>
    </source>
</evidence>
<evidence type="ECO:0000256" key="4">
    <source>
        <dbReference type="ARBA" id="ARBA00004752"/>
    </source>
</evidence>
<feature type="domain" description="UDP-N-acetylenolpyruvoylglucosamine reductase C-terminal" evidence="21">
    <location>
        <begin position="65"/>
        <end position="165"/>
    </location>
</feature>
<keyword evidence="13 20" id="KW-0133">Cell shape</keyword>
<evidence type="ECO:0000256" key="20">
    <source>
        <dbReference type="HAMAP-Rule" id="MF_00037"/>
    </source>
</evidence>
<comment type="cofactor">
    <cofactor evidence="1 20">
        <name>FAD</name>
        <dbReference type="ChEBI" id="CHEBI:57692"/>
    </cofactor>
</comment>
<evidence type="ECO:0000256" key="5">
    <source>
        <dbReference type="ARBA" id="ARBA00010485"/>
    </source>
</evidence>
<evidence type="ECO:0000313" key="22">
    <source>
        <dbReference type="EMBL" id="BBI65047.1"/>
    </source>
</evidence>
<dbReference type="GO" id="GO:0005829">
    <property type="term" value="C:cytosol"/>
    <property type="evidence" value="ECO:0007669"/>
    <property type="project" value="TreeGrafter"/>
</dbReference>
<gene>
    <name evidence="20" type="primary">murB</name>
    <name evidence="22" type="ORF">HSBAA_63530</name>
</gene>
<dbReference type="GO" id="GO:0071555">
    <property type="term" value="P:cell wall organization"/>
    <property type="evidence" value="ECO:0007669"/>
    <property type="project" value="UniProtKB-KW"/>
</dbReference>
<keyword evidence="8 20" id="KW-0963">Cytoplasm</keyword>
<feature type="active site" evidence="20">
    <location>
        <position position="164"/>
    </location>
</feature>